<comment type="caution">
    <text evidence="3">The sequence shown here is derived from an EMBL/GenBank/DDBJ whole genome shotgun (WGS) entry which is preliminary data.</text>
</comment>
<sequence>MTRRNRARREDRIRQERAREQQAAPNALDAVQGKIGRNENAPRTFAPLIVGGVALAAVIGVVAWNAFAPREALTVTALQSPVVGAVGAGEALYPENSREAIGEVVKFGYLPAVDLARLSDGTLVLADADEAQEELGLASPVEQTDAETFLAADIPAPAQDDGEGWSDTGTPVTWMQALEEFGDATVFVPRVESIDLVGETLGQVESAGRMDAVIVRSGDPEALRVAAEKGATAMYEGDLAGVTPADLEGVGATMVAVPAESPDLDTWIGSDLQVWATGVADEANLGELAERGVYGALAENPYSIQPSAVKQ</sequence>
<evidence type="ECO:0000313" key="4">
    <source>
        <dbReference type="Proteomes" id="UP001500755"/>
    </source>
</evidence>
<feature type="transmembrane region" description="Helical" evidence="2">
    <location>
        <begin position="44"/>
        <end position="67"/>
    </location>
</feature>
<dbReference type="EMBL" id="BAAANO010000031">
    <property type="protein sequence ID" value="GAA2013675.1"/>
    <property type="molecule type" value="Genomic_DNA"/>
</dbReference>
<evidence type="ECO:0000256" key="2">
    <source>
        <dbReference type="SAM" id="Phobius"/>
    </source>
</evidence>
<accession>A0ABN2TLQ5</accession>
<dbReference type="SUPFAM" id="SSF51695">
    <property type="entry name" value="PLC-like phosphodiesterases"/>
    <property type="match status" value="1"/>
</dbReference>
<reference evidence="3 4" key="1">
    <citation type="journal article" date="2019" name="Int. J. Syst. Evol. Microbiol.">
        <title>The Global Catalogue of Microorganisms (GCM) 10K type strain sequencing project: providing services to taxonomists for standard genome sequencing and annotation.</title>
        <authorList>
            <consortium name="The Broad Institute Genomics Platform"/>
            <consortium name="The Broad Institute Genome Sequencing Center for Infectious Disease"/>
            <person name="Wu L."/>
            <person name="Ma J."/>
        </authorList>
    </citation>
    <scope>NUCLEOTIDE SEQUENCE [LARGE SCALE GENOMIC DNA]</scope>
    <source>
        <strain evidence="3 4">JCM 14546</strain>
    </source>
</reference>
<keyword evidence="2" id="KW-0472">Membrane</keyword>
<keyword evidence="2" id="KW-0812">Transmembrane</keyword>
<dbReference type="InterPro" id="IPR017946">
    <property type="entry name" value="PLC-like_Pdiesterase_TIM-brl"/>
</dbReference>
<proteinExistence type="predicted"/>
<dbReference type="RefSeq" id="WP_344310477.1">
    <property type="nucleotide sequence ID" value="NZ_BAAANO010000031.1"/>
</dbReference>
<feature type="compositionally biased region" description="Basic and acidic residues" evidence="1">
    <location>
        <begin position="8"/>
        <end position="20"/>
    </location>
</feature>
<organism evidence="3 4">
    <name type="scientific">Brevibacterium samyangense</name>
    <dbReference type="NCBI Taxonomy" id="366888"/>
    <lineage>
        <taxon>Bacteria</taxon>
        <taxon>Bacillati</taxon>
        <taxon>Actinomycetota</taxon>
        <taxon>Actinomycetes</taxon>
        <taxon>Micrococcales</taxon>
        <taxon>Brevibacteriaceae</taxon>
        <taxon>Brevibacterium</taxon>
    </lineage>
</organism>
<keyword evidence="4" id="KW-1185">Reference proteome</keyword>
<feature type="region of interest" description="Disordered" evidence="1">
    <location>
        <begin position="1"/>
        <end position="25"/>
    </location>
</feature>
<dbReference type="Gene3D" id="3.20.20.190">
    <property type="entry name" value="Phosphatidylinositol (PI) phosphodiesterase"/>
    <property type="match status" value="1"/>
</dbReference>
<keyword evidence="2" id="KW-1133">Transmembrane helix</keyword>
<evidence type="ECO:0000313" key="3">
    <source>
        <dbReference type="EMBL" id="GAA2013675.1"/>
    </source>
</evidence>
<gene>
    <name evidence="3" type="ORF">GCM10009755_26690</name>
</gene>
<protein>
    <submittedName>
        <fullName evidence="3">Uncharacterized protein</fullName>
    </submittedName>
</protein>
<dbReference type="Proteomes" id="UP001500755">
    <property type="component" value="Unassembled WGS sequence"/>
</dbReference>
<evidence type="ECO:0000256" key="1">
    <source>
        <dbReference type="SAM" id="MobiDB-lite"/>
    </source>
</evidence>
<name>A0ABN2TLQ5_9MICO</name>